<dbReference type="InterPro" id="IPR035418">
    <property type="entry name" value="AraC-bd_2"/>
</dbReference>
<dbReference type="PANTHER" id="PTHR46796">
    <property type="entry name" value="HTH-TYPE TRANSCRIPTIONAL ACTIVATOR RHAS-RELATED"/>
    <property type="match status" value="1"/>
</dbReference>
<dbReference type="InterPro" id="IPR018060">
    <property type="entry name" value="HTH_AraC"/>
</dbReference>
<gene>
    <name evidence="6" type="ORF">JL107_01055</name>
</gene>
<protein>
    <submittedName>
        <fullName evidence="6">Helix-turn-helix domain-containing protein</fullName>
    </submittedName>
</protein>
<dbReference type="InterPro" id="IPR050204">
    <property type="entry name" value="AraC_XylS_family_regulators"/>
</dbReference>
<comment type="caution">
    <text evidence="6">The sequence shown here is derived from an EMBL/GenBank/DDBJ whole genome shotgun (WGS) entry which is preliminary data.</text>
</comment>
<sequence length="329" mass="35592">MAQGPEQIGPQAEGGGSPAGGAGSVTAEVFSGEAGLARLGSSFAVTCTAPDPAAWSATLLRADFGRTALSVLDTGPYTNTRTPAQARSGSARVYLTFSLDAEVSLRMAGQWAQRRPGVPTVARSDRPFLVRTDHRDRQVSLSTPLSELGTAQGFLPRVVGRPMPLTPLTRSTVSFLRTLAGQLGRPEVDPDEVDGTLVEMVRALVREAGRPEADRHDRESAERHRLREFVAVHLADPDLRVEALADHLGVSVRYVHRLFEAEDISAAQIIREARMERAVALLTDLRHPRPSLAEVARQVGFHGRDQFARAFRARFGVSPREWVPAADAG</sequence>
<evidence type="ECO:0000313" key="6">
    <source>
        <dbReference type="EMBL" id="MBM9475022.1"/>
    </source>
</evidence>
<dbReference type="InterPro" id="IPR009057">
    <property type="entry name" value="Homeodomain-like_sf"/>
</dbReference>
<keyword evidence="1" id="KW-0805">Transcription regulation</keyword>
<dbReference type="GO" id="GO:0003700">
    <property type="term" value="F:DNA-binding transcription factor activity"/>
    <property type="evidence" value="ECO:0007669"/>
    <property type="project" value="InterPro"/>
</dbReference>
<evidence type="ECO:0000313" key="7">
    <source>
        <dbReference type="Proteomes" id="UP000663801"/>
    </source>
</evidence>
<evidence type="ECO:0000256" key="2">
    <source>
        <dbReference type="ARBA" id="ARBA00023125"/>
    </source>
</evidence>
<keyword evidence="7" id="KW-1185">Reference proteome</keyword>
<dbReference type="AlphaFoldDB" id="A0A939C4A4"/>
<dbReference type="Pfam" id="PF12833">
    <property type="entry name" value="HTH_18"/>
    <property type="match status" value="1"/>
</dbReference>
<evidence type="ECO:0000256" key="3">
    <source>
        <dbReference type="ARBA" id="ARBA00023163"/>
    </source>
</evidence>
<dbReference type="Gene3D" id="1.10.10.60">
    <property type="entry name" value="Homeodomain-like"/>
    <property type="match status" value="1"/>
</dbReference>
<feature type="compositionally biased region" description="Gly residues" evidence="4">
    <location>
        <begin position="12"/>
        <end position="23"/>
    </location>
</feature>
<dbReference type="RefSeq" id="WP_205255177.1">
    <property type="nucleotide sequence ID" value="NZ_BAAAPV010000001.1"/>
</dbReference>
<dbReference type="GO" id="GO:0043565">
    <property type="term" value="F:sequence-specific DNA binding"/>
    <property type="evidence" value="ECO:0007669"/>
    <property type="project" value="InterPro"/>
</dbReference>
<proteinExistence type="predicted"/>
<evidence type="ECO:0000259" key="5">
    <source>
        <dbReference type="PROSITE" id="PS01124"/>
    </source>
</evidence>
<feature type="region of interest" description="Disordered" evidence="4">
    <location>
        <begin position="1"/>
        <end position="25"/>
    </location>
</feature>
<dbReference type="SMART" id="SM00342">
    <property type="entry name" value="HTH_ARAC"/>
    <property type="match status" value="1"/>
</dbReference>
<dbReference type="PANTHER" id="PTHR46796:SF6">
    <property type="entry name" value="ARAC SUBFAMILY"/>
    <property type="match status" value="1"/>
</dbReference>
<evidence type="ECO:0000256" key="4">
    <source>
        <dbReference type="SAM" id="MobiDB-lite"/>
    </source>
</evidence>
<keyword evidence="2" id="KW-0238">DNA-binding</keyword>
<reference evidence="6" key="1">
    <citation type="submission" date="2021-01" db="EMBL/GenBank/DDBJ databases">
        <title>KCTC 19127 draft genome.</title>
        <authorList>
            <person name="An D."/>
        </authorList>
    </citation>
    <scope>NUCLEOTIDE SEQUENCE</scope>
    <source>
        <strain evidence="6">KCTC 19127</strain>
    </source>
</reference>
<dbReference type="InterPro" id="IPR018062">
    <property type="entry name" value="HTH_AraC-typ_CS"/>
</dbReference>
<feature type="domain" description="HTH araC/xylS-type" evidence="5">
    <location>
        <begin position="224"/>
        <end position="325"/>
    </location>
</feature>
<name>A0A939C4A4_9ACTN</name>
<keyword evidence="3" id="KW-0804">Transcription</keyword>
<dbReference type="Pfam" id="PF14525">
    <property type="entry name" value="AraC_binding_2"/>
    <property type="match status" value="1"/>
</dbReference>
<dbReference type="Proteomes" id="UP000663801">
    <property type="component" value="Unassembled WGS sequence"/>
</dbReference>
<dbReference type="PROSITE" id="PS01124">
    <property type="entry name" value="HTH_ARAC_FAMILY_2"/>
    <property type="match status" value="1"/>
</dbReference>
<dbReference type="EMBL" id="JAERWL010000002">
    <property type="protein sequence ID" value="MBM9475022.1"/>
    <property type="molecule type" value="Genomic_DNA"/>
</dbReference>
<accession>A0A939C4A4</accession>
<dbReference type="PROSITE" id="PS00041">
    <property type="entry name" value="HTH_ARAC_FAMILY_1"/>
    <property type="match status" value="1"/>
</dbReference>
<evidence type="ECO:0000256" key="1">
    <source>
        <dbReference type="ARBA" id="ARBA00023015"/>
    </source>
</evidence>
<organism evidence="6 7">
    <name type="scientific">Nakamurella flavida</name>
    <dbReference type="NCBI Taxonomy" id="363630"/>
    <lineage>
        <taxon>Bacteria</taxon>
        <taxon>Bacillati</taxon>
        <taxon>Actinomycetota</taxon>
        <taxon>Actinomycetes</taxon>
        <taxon>Nakamurellales</taxon>
        <taxon>Nakamurellaceae</taxon>
        <taxon>Nakamurella</taxon>
    </lineage>
</organism>
<dbReference type="SUPFAM" id="SSF46689">
    <property type="entry name" value="Homeodomain-like"/>
    <property type="match status" value="1"/>
</dbReference>